<evidence type="ECO:0000256" key="6">
    <source>
        <dbReference type="ARBA" id="ARBA00023139"/>
    </source>
</evidence>
<name>A0A4Y7R8L7_9FIRM</name>
<dbReference type="Pfam" id="PF25198">
    <property type="entry name" value="Spore_GerAC_N"/>
    <property type="match status" value="1"/>
</dbReference>
<organism evidence="10 11">
    <name type="scientific">Pelotomaculum schinkii</name>
    <dbReference type="NCBI Taxonomy" id="78350"/>
    <lineage>
        <taxon>Bacteria</taxon>
        <taxon>Bacillati</taxon>
        <taxon>Bacillota</taxon>
        <taxon>Clostridia</taxon>
        <taxon>Eubacteriales</taxon>
        <taxon>Desulfotomaculaceae</taxon>
        <taxon>Pelotomaculum</taxon>
    </lineage>
</organism>
<comment type="subcellular location">
    <subcellularLocation>
        <location evidence="1">Membrane</location>
        <topology evidence="1">Lipid-anchor</topology>
    </subcellularLocation>
</comment>
<dbReference type="Gene3D" id="6.20.190.10">
    <property type="entry name" value="Nutrient germinant receptor protein C, domain 1"/>
    <property type="match status" value="1"/>
</dbReference>
<dbReference type="InterPro" id="IPR057336">
    <property type="entry name" value="GerAC_N"/>
</dbReference>
<sequence length="412" mass="45894">MKRQLVSRRMAKRIYLFLIIILLAGMCSGCWDRVEIEQLSYVTAVGIDSADSDGVLVTFQTVIPRMLGKSQGGGGGGGGGGVPVKPYANYSVRARNVSDAVRMFELKNPRSAMFKTTTVIIMGEDEARKNMLPPLDFFTRKPMMRRSVWVLVAKGRAEDILLKGEPDPGNFPAQTFRSMFQRRQEVSVILPVNFGQFLSKVERAGIDPFITAIKLVPEVSRAADGTQEEKQTFEISSMGVLKLGSLVSFLELSESRGVVWVEGRAAGGTVTVPVNAEKPWASLLVSSERSKITPIITEDGFIFNIEIKVEGYVSSVEKEDIDINKPEDMRLLEQEEEKAIYQEVMAAVNKSRELHSDFLGLGEKIYETNPKLWKEINQTWRDEWLPNVQAEITVSCKLTRTGLTAEPVKPIP</sequence>
<dbReference type="Gene3D" id="3.30.300.210">
    <property type="entry name" value="Nutrient germinant receptor protein C, domain 3"/>
    <property type="match status" value="1"/>
</dbReference>
<dbReference type="Proteomes" id="UP000298324">
    <property type="component" value="Unassembled WGS sequence"/>
</dbReference>
<keyword evidence="7" id="KW-0449">Lipoprotein</keyword>
<dbReference type="RefSeq" id="WP_190240407.1">
    <property type="nucleotide sequence ID" value="NZ_QFGA01000002.1"/>
</dbReference>
<dbReference type="PANTHER" id="PTHR35789:SF1">
    <property type="entry name" value="SPORE GERMINATION PROTEIN B3"/>
    <property type="match status" value="1"/>
</dbReference>
<proteinExistence type="inferred from homology"/>
<reference evidence="10 11" key="1">
    <citation type="journal article" date="2018" name="Environ. Microbiol.">
        <title>Novel energy conservation strategies and behaviour of Pelotomaculum schinkii driving syntrophic propionate catabolism.</title>
        <authorList>
            <person name="Hidalgo-Ahumada C.A.P."/>
            <person name="Nobu M.K."/>
            <person name="Narihiro T."/>
            <person name="Tamaki H."/>
            <person name="Liu W.T."/>
            <person name="Kamagata Y."/>
            <person name="Stams A.J.M."/>
            <person name="Imachi H."/>
            <person name="Sousa D.Z."/>
        </authorList>
    </citation>
    <scope>NUCLEOTIDE SEQUENCE [LARGE SCALE GENOMIC DNA]</scope>
    <source>
        <strain evidence="10 11">HH</strain>
    </source>
</reference>
<keyword evidence="5" id="KW-0472">Membrane</keyword>
<evidence type="ECO:0000256" key="5">
    <source>
        <dbReference type="ARBA" id="ARBA00023136"/>
    </source>
</evidence>
<dbReference type="InterPro" id="IPR008844">
    <property type="entry name" value="Spore_GerAC-like"/>
</dbReference>
<evidence type="ECO:0000256" key="3">
    <source>
        <dbReference type="ARBA" id="ARBA00022544"/>
    </source>
</evidence>
<evidence type="ECO:0000259" key="9">
    <source>
        <dbReference type="Pfam" id="PF25198"/>
    </source>
</evidence>
<gene>
    <name evidence="10" type="primary">gerBC_3</name>
    <name evidence="10" type="ORF">Psch_02349</name>
</gene>
<dbReference type="EMBL" id="QFGA01000002">
    <property type="protein sequence ID" value="TEB05308.1"/>
    <property type="molecule type" value="Genomic_DNA"/>
</dbReference>
<accession>A0A4Y7R8L7</accession>
<dbReference type="GO" id="GO:0009847">
    <property type="term" value="P:spore germination"/>
    <property type="evidence" value="ECO:0007669"/>
    <property type="project" value="InterPro"/>
</dbReference>
<evidence type="ECO:0000256" key="2">
    <source>
        <dbReference type="ARBA" id="ARBA00007886"/>
    </source>
</evidence>
<feature type="domain" description="Spore germination protein N-terminal" evidence="9">
    <location>
        <begin position="32"/>
        <end position="214"/>
    </location>
</feature>
<keyword evidence="6" id="KW-0564">Palmitate</keyword>
<keyword evidence="11" id="KW-1185">Reference proteome</keyword>
<dbReference type="AlphaFoldDB" id="A0A4Y7R8L7"/>
<keyword evidence="3" id="KW-0309">Germination</keyword>
<feature type="domain" description="Spore germination GerAC-like C-terminal" evidence="8">
    <location>
        <begin position="238"/>
        <end position="402"/>
    </location>
</feature>
<evidence type="ECO:0000313" key="11">
    <source>
        <dbReference type="Proteomes" id="UP000298324"/>
    </source>
</evidence>
<evidence type="ECO:0000256" key="1">
    <source>
        <dbReference type="ARBA" id="ARBA00004635"/>
    </source>
</evidence>
<dbReference type="PANTHER" id="PTHR35789">
    <property type="entry name" value="SPORE GERMINATION PROTEIN B3"/>
    <property type="match status" value="1"/>
</dbReference>
<evidence type="ECO:0000313" key="10">
    <source>
        <dbReference type="EMBL" id="TEB05308.1"/>
    </source>
</evidence>
<evidence type="ECO:0000256" key="7">
    <source>
        <dbReference type="ARBA" id="ARBA00023288"/>
    </source>
</evidence>
<evidence type="ECO:0000256" key="4">
    <source>
        <dbReference type="ARBA" id="ARBA00022729"/>
    </source>
</evidence>
<keyword evidence="4" id="KW-0732">Signal</keyword>
<dbReference type="InterPro" id="IPR038501">
    <property type="entry name" value="Spore_GerAC_C_sf"/>
</dbReference>
<evidence type="ECO:0000259" key="8">
    <source>
        <dbReference type="Pfam" id="PF05504"/>
    </source>
</evidence>
<dbReference type="InterPro" id="IPR046953">
    <property type="entry name" value="Spore_GerAC-like_C"/>
</dbReference>
<comment type="caution">
    <text evidence="10">The sequence shown here is derived from an EMBL/GenBank/DDBJ whole genome shotgun (WGS) entry which is preliminary data.</text>
</comment>
<dbReference type="GO" id="GO:0016020">
    <property type="term" value="C:membrane"/>
    <property type="evidence" value="ECO:0007669"/>
    <property type="project" value="UniProtKB-SubCell"/>
</dbReference>
<comment type="similarity">
    <text evidence="2">Belongs to the GerABKC lipoprotein family.</text>
</comment>
<dbReference type="NCBIfam" id="TIGR02887">
    <property type="entry name" value="spore_ger_x_C"/>
    <property type="match status" value="1"/>
</dbReference>
<dbReference type="Pfam" id="PF05504">
    <property type="entry name" value="Spore_GerAC"/>
    <property type="match status" value="1"/>
</dbReference>
<protein>
    <submittedName>
        <fullName evidence="10">Spore germination protein B3</fullName>
    </submittedName>
</protein>